<evidence type="ECO:0000313" key="3">
    <source>
        <dbReference type="EMBL" id="PRP92716.1"/>
    </source>
</evidence>
<dbReference type="Proteomes" id="UP000237968">
    <property type="component" value="Unassembled WGS sequence"/>
</dbReference>
<comment type="caution">
    <text evidence="3">The sequence shown here is derived from an EMBL/GenBank/DDBJ whole genome shotgun (WGS) entry which is preliminary data.</text>
</comment>
<name>A0A2S9XIL1_9BACT</name>
<dbReference type="PANTHER" id="PTHR34819">
    <property type="entry name" value="LARGE CYSTEINE-RICH PERIPLASMIC PROTEIN OMCB"/>
    <property type="match status" value="1"/>
</dbReference>
<evidence type="ECO:0000313" key="4">
    <source>
        <dbReference type="Proteomes" id="UP000237968"/>
    </source>
</evidence>
<reference evidence="3 4" key="1">
    <citation type="submission" date="2018-03" db="EMBL/GenBank/DDBJ databases">
        <title>Draft Genome Sequences of the Obligatory Marine Myxobacteria Enhygromyxa salina SWB005.</title>
        <authorList>
            <person name="Poehlein A."/>
            <person name="Moghaddam J.A."/>
            <person name="Harms H."/>
            <person name="Alanjari M."/>
            <person name="Koenig G.M."/>
            <person name="Daniel R."/>
            <person name="Schaeberle T.F."/>
        </authorList>
    </citation>
    <scope>NUCLEOTIDE SEQUENCE [LARGE SCALE GENOMIC DNA]</scope>
    <source>
        <strain evidence="3 4">SWB005</strain>
    </source>
</reference>
<gene>
    <name evidence="3" type="ORF">ENSA5_47570</name>
</gene>
<dbReference type="NCBIfam" id="TIGR03382">
    <property type="entry name" value="GC_trans_RRR"/>
    <property type="match status" value="1"/>
</dbReference>
<dbReference type="InterPro" id="IPR017756">
    <property type="entry name" value="TM_Gly-Cys-Arg_CS"/>
</dbReference>
<dbReference type="InterPro" id="IPR051172">
    <property type="entry name" value="Chlamydia_OmcB"/>
</dbReference>
<feature type="compositionally biased region" description="Acidic residues" evidence="1">
    <location>
        <begin position="530"/>
        <end position="553"/>
    </location>
</feature>
<accession>A0A2S9XIL1</accession>
<protein>
    <submittedName>
        <fullName evidence="3">Uncharacterized protein</fullName>
    </submittedName>
</protein>
<evidence type="ECO:0000256" key="1">
    <source>
        <dbReference type="SAM" id="MobiDB-lite"/>
    </source>
</evidence>
<dbReference type="InterPro" id="IPR024038">
    <property type="entry name" value="MYXO-CTERM"/>
</dbReference>
<proteinExistence type="predicted"/>
<dbReference type="EMBL" id="PVNK01000206">
    <property type="protein sequence ID" value="PRP92716.1"/>
    <property type="molecule type" value="Genomic_DNA"/>
</dbReference>
<dbReference type="NCBIfam" id="TIGR03901">
    <property type="entry name" value="MYXO-CTERM"/>
    <property type="match status" value="1"/>
</dbReference>
<sequence>MLPAMRPRLFALPAFAIALLALAAPADASELRFSITAKGGVATTGNTLGLSKQPAANGPGVGDSIGTFLSPDAQLVDDFPANMGNPWAGGTTSDWTLDGSSAVLDLPETSTGIEVVYAELVWGGSYLYGTEDVSADLDVPVTLAADGMTFEAIPSQETAVTLAEVANGGFAVNYYMRSADVTDFVAEQLGTTYTVTGVPATQDFSIEQLNAAGWTLVVVYRSTDAPTRNLTVFVGGQFVDEDTTEDYPVSGFCTPPEGTVEGAVVISALEGDANRTGDVFQIAPSVNGPFAELSGPNNPVDNFFASQINGNDGALNTLGSAGDANHDAFAGVNVVGGRQGWDVTKLQVSSVDDQLSAGQTAAVLRAVTTGDSFMPVLAAFEIDVSSPDFETETETAVEVTPAAIGIGDHTTLTFNLLNDGEVLASELLFTAPLGPGLELVSFAIDGVNGDVNQQPVTTEELVSGVELGDLEASAGQTITMVVEAVGQPAMPEGWLVTASWSYDYVSCIGEDPLTEQSFAFANVGFLGEGGDGDGDGGDGDGDPADGGDADAGSEGDGGGGSDGGTDGSDDFGTGGDFFGDRDGQDGCNCRSSKPGSPLAAFALVGLLGLLRRRRA</sequence>
<feature type="compositionally biased region" description="Gly residues" evidence="1">
    <location>
        <begin position="554"/>
        <end position="577"/>
    </location>
</feature>
<organism evidence="3 4">
    <name type="scientific">Enhygromyxa salina</name>
    <dbReference type="NCBI Taxonomy" id="215803"/>
    <lineage>
        <taxon>Bacteria</taxon>
        <taxon>Pseudomonadati</taxon>
        <taxon>Myxococcota</taxon>
        <taxon>Polyangia</taxon>
        <taxon>Nannocystales</taxon>
        <taxon>Nannocystaceae</taxon>
        <taxon>Enhygromyxa</taxon>
    </lineage>
</organism>
<feature type="chain" id="PRO_5015758927" evidence="2">
    <location>
        <begin position="29"/>
        <end position="615"/>
    </location>
</feature>
<keyword evidence="2" id="KW-0732">Signal</keyword>
<evidence type="ECO:0000256" key="2">
    <source>
        <dbReference type="SAM" id="SignalP"/>
    </source>
</evidence>
<feature type="region of interest" description="Disordered" evidence="1">
    <location>
        <begin position="529"/>
        <end position="596"/>
    </location>
</feature>
<feature type="signal peptide" evidence="2">
    <location>
        <begin position="1"/>
        <end position="28"/>
    </location>
</feature>
<keyword evidence="4" id="KW-1185">Reference proteome</keyword>
<dbReference type="PANTHER" id="PTHR34819:SF3">
    <property type="entry name" value="CELL SURFACE PROTEIN"/>
    <property type="match status" value="1"/>
</dbReference>
<dbReference type="AlphaFoldDB" id="A0A2S9XIL1"/>